<sequence>MLSGSRQALRVGLRAWGRPTAGAIQRSFASEATAPAAEDEQSNEFLKQWASVAPNLDKPRLPSSYMKARPPAPATIPSKLTVNLALPHRFEVADKEVDMIIIPATSGQMGVLPGHVPTVVELKPGLLSIHEGDDVQKMFVSGGFAFIQKNSFADLVVVEAVPLEQIDAEEVKKGLAHYSQLVNTASSDLEKAQAQIGLEVHSAMSVALGA</sequence>
<dbReference type="InterPro" id="IPR036771">
    <property type="entry name" value="ATPsynth_dsu/esu_N"/>
</dbReference>
<dbReference type="InterPro" id="IPR020546">
    <property type="entry name" value="ATP_synth_F1_dsu/esu_N"/>
</dbReference>
<evidence type="ECO:0000256" key="4">
    <source>
        <dbReference type="ARBA" id="ARBA00022781"/>
    </source>
</evidence>
<dbReference type="Pfam" id="PF02823">
    <property type="entry name" value="ATP-synt_DE_N"/>
    <property type="match status" value="1"/>
</dbReference>
<evidence type="ECO:0000256" key="5">
    <source>
        <dbReference type="ARBA" id="ARBA00022792"/>
    </source>
</evidence>
<keyword evidence="9" id="KW-0472">Membrane</keyword>
<evidence type="ECO:0000256" key="6">
    <source>
        <dbReference type="ARBA" id="ARBA00022946"/>
    </source>
</evidence>
<dbReference type="GO" id="GO:0005743">
    <property type="term" value="C:mitochondrial inner membrane"/>
    <property type="evidence" value="ECO:0007669"/>
    <property type="project" value="UniProtKB-SubCell"/>
</dbReference>
<comment type="similarity">
    <text evidence="2">Belongs to the ATPase epsilon chain family.</text>
</comment>
<name>A0ABD1XX13_9MARC</name>
<dbReference type="HAMAP" id="MF_00530">
    <property type="entry name" value="ATP_synth_epsil_bac"/>
    <property type="match status" value="1"/>
</dbReference>
<evidence type="ECO:0000313" key="12">
    <source>
        <dbReference type="Proteomes" id="UP001605036"/>
    </source>
</evidence>
<keyword evidence="12" id="KW-1185">Reference proteome</keyword>
<dbReference type="PANTHER" id="PTHR13822">
    <property type="entry name" value="ATP SYNTHASE DELTA/EPSILON CHAIN"/>
    <property type="match status" value="1"/>
</dbReference>
<evidence type="ECO:0000256" key="1">
    <source>
        <dbReference type="ARBA" id="ARBA00004273"/>
    </source>
</evidence>
<keyword evidence="3" id="KW-0813">Transport</keyword>
<feature type="domain" description="ATP synthase F1 complex delta/epsilon subunit N-terminal" evidence="10">
    <location>
        <begin position="91"/>
        <end position="151"/>
    </location>
</feature>
<accession>A0ABD1XX13</accession>
<reference evidence="11 12" key="1">
    <citation type="submission" date="2024-09" db="EMBL/GenBank/DDBJ databases">
        <title>Chromosome-scale assembly of Riccia fluitans.</title>
        <authorList>
            <person name="Paukszto L."/>
            <person name="Sawicki J."/>
            <person name="Karawczyk K."/>
            <person name="Piernik-Szablinska J."/>
            <person name="Szczecinska M."/>
            <person name="Mazdziarz M."/>
        </authorList>
    </citation>
    <scope>NUCLEOTIDE SEQUENCE [LARGE SCALE GENOMIC DNA]</scope>
    <source>
        <strain evidence="11">Rf_01</strain>
        <tissue evidence="11">Aerial parts of the thallus</tissue>
    </source>
</reference>
<comment type="caution">
    <text evidence="11">The sequence shown here is derived from an EMBL/GenBank/DDBJ whole genome shotgun (WGS) entry which is preliminary data.</text>
</comment>
<evidence type="ECO:0000256" key="7">
    <source>
        <dbReference type="ARBA" id="ARBA00023065"/>
    </source>
</evidence>
<evidence type="ECO:0000259" key="10">
    <source>
        <dbReference type="Pfam" id="PF02823"/>
    </source>
</evidence>
<evidence type="ECO:0000256" key="3">
    <source>
        <dbReference type="ARBA" id="ARBA00022448"/>
    </source>
</evidence>
<dbReference type="InterPro" id="IPR001469">
    <property type="entry name" value="ATP_synth_F1_dsu/esu"/>
</dbReference>
<evidence type="ECO:0000256" key="8">
    <source>
        <dbReference type="ARBA" id="ARBA00023128"/>
    </source>
</evidence>
<comment type="subcellular location">
    <subcellularLocation>
        <location evidence="1">Mitochondrion inner membrane</location>
    </subcellularLocation>
</comment>
<keyword evidence="4" id="KW-0375">Hydrogen ion transport</keyword>
<organism evidence="11 12">
    <name type="scientific">Riccia fluitans</name>
    <dbReference type="NCBI Taxonomy" id="41844"/>
    <lineage>
        <taxon>Eukaryota</taxon>
        <taxon>Viridiplantae</taxon>
        <taxon>Streptophyta</taxon>
        <taxon>Embryophyta</taxon>
        <taxon>Marchantiophyta</taxon>
        <taxon>Marchantiopsida</taxon>
        <taxon>Marchantiidae</taxon>
        <taxon>Marchantiales</taxon>
        <taxon>Ricciaceae</taxon>
        <taxon>Riccia</taxon>
    </lineage>
</organism>
<evidence type="ECO:0000313" key="11">
    <source>
        <dbReference type="EMBL" id="KAL2613489.1"/>
    </source>
</evidence>
<dbReference type="GO" id="GO:1902600">
    <property type="term" value="P:proton transmembrane transport"/>
    <property type="evidence" value="ECO:0007669"/>
    <property type="project" value="UniProtKB-KW"/>
</dbReference>
<proteinExistence type="inferred from homology"/>
<evidence type="ECO:0000256" key="2">
    <source>
        <dbReference type="ARBA" id="ARBA00005712"/>
    </source>
</evidence>
<keyword evidence="6" id="KW-0809">Transit peptide</keyword>
<keyword evidence="7" id="KW-0406">Ion transport</keyword>
<keyword evidence="8" id="KW-0496">Mitochondrion</keyword>
<dbReference type="AlphaFoldDB" id="A0ABD1XX13"/>
<gene>
    <name evidence="11" type="ORF">R1flu_025181</name>
</gene>
<keyword evidence="5" id="KW-0999">Mitochondrion inner membrane</keyword>
<dbReference type="Proteomes" id="UP001605036">
    <property type="component" value="Unassembled WGS sequence"/>
</dbReference>
<dbReference type="CDD" id="cd12152">
    <property type="entry name" value="F1-ATPase_delta"/>
    <property type="match status" value="1"/>
</dbReference>
<evidence type="ECO:0000256" key="9">
    <source>
        <dbReference type="ARBA" id="ARBA00023136"/>
    </source>
</evidence>
<dbReference type="Gene3D" id="2.60.15.10">
    <property type="entry name" value="F0F1 ATP synthase delta/epsilon subunit, N-terminal"/>
    <property type="match status" value="1"/>
</dbReference>
<protein>
    <recommendedName>
        <fullName evidence="10">ATP synthase F1 complex delta/epsilon subunit N-terminal domain-containing protein</fullName>
    </recommendedName>
</protein>
<dbReference type="SUPFAM" id="SSF51344">
    <property type="entry name" value="Epsilon subunit of F1F0-ATP synthase N-terminal domain"/>
    <property type="match status" value="1"/>
</dbReference>
<dbReference type="EMBL" id="JBHFFA010000007">
    <property type="protein sequence ID" value="KAL2613489.1"/>
    <property type="molecule type" value="Genomic_DNA"/>
</dbReference>
<dbReference type="PANTHER" id="PTHR13822:SF7">
    <property type="entry name" value="ATP SYNTHASE SUBUNIT DELTA, MITOCHONDRIAL"/>
    <property type="match status" value="1"/>
</dbReference>